<keyword evidence="5" id="KW-0732">Signal</keyword>
<proteinExistence type="evidence at transcript level"/>
<dbReference type="Pfam" id="PF07365">
    <property type="entry name" value="Toxin_8"/>
    <property type="match status" value="1"/>
</dbReference>
<dbReference type="EMBL" id="JX177115">
    <property type="protein sequence ID" value="AFR68302.1"/>
    <property type="molecule type" value="mRNA"/>
</dbReference>
<evidence type="ECO:0000256" key="2">
    <source>
        <dbReference type="ARBA" id="ARBA00006077"/>
    </source>
</evidence>
<feature type="signal peptide" evidence="5">
    <location>
        <begin position="1"/>
        <end position="19"/>
    </location>
</feature>
<comment type="similarity">
    <text evidence="2">Belongs to the conotoxin A superfamily.</text>
</comment>
<evidence type="ECO:0000256" key="3">
    <source>
        <dbReference type="ARBA" id="ARBA00022525"/>
    </source>
</evidence>
<dbReference type="GO" id="GO:0030550">
    <property type="term" value="F:acetylcholine receptor inhibitor activity"/>
    <property type="evidence" value="ECO:0007669"/>
    <property type="project" value="InterPro"/>
</dbReference>
<comment type="subcellular location">
    <subcellularLocation>
        <location evidence="1">Secreted</location>
    </subcellularLocation>
</comment>
<accession>R4ILB5</accession>
<feature type="chain" id="PRO_5004366902" evidence="5">
    <location>
        <begin position="20"/>
        <end position="59"/>
    </location>
</feature>
<dbReference type="GO" id="GO:0090729">
    <property type="term" value="F:toxin activity"/>
    <property type="evidence" value="ECO:0007669"/>
    <property type="project" value="UniProtKB-KW"/>
</dbReference>
<evidence type="ECO:0000313" key="6">
    <source>
        <dbReference type="EMBL" id="AFR68302.1"/>
    </source>
</evidence>
<organism evidence="6">
    <name type="scientific">Conus ebraeus</name>
    <name type="common">Hebrew cone</name>
    <dbReference type="NCBI Taxonomy" id="89425"/>
    <lineage>
        <taxon>Eukaryota</taxon>
        <taxon>Metazoa</taxon>
        <taxon>Spiralia</taxon>
        <taxon>Lophotrochozoa</taxon>
        <taxon>Mollusca</taxon>
        <taxon>Gastropoda</taxon>
        <taxon>Caenogastropoda</taxon>
        <taxon>Neogastropoda</taxon>
        <taxon>Conoidea</taxon>
        <taxon>Conidae</taxon>
        <taxon>Conus</taxon>
        <taxon>Virroconus</taxon>
    </lineage>
</organism>
<protein>
    <submittedName>
        <fullName evidence="6">Alpha-conotoxin</fullName>
    </submittedName>
</protein>
<evidence type="ECO:0000256" key="1">
    <source>
        <dbReference type="ARBA" id="ARBA00004613"/>
    </source>
</evidence>
<keyword evidence="4" id="KW-0800">Toxin</keyword>
<dbReference type="AlphaFoldDB" id="R4ILB5"/>
<evidence type="ECO:0000256" key="4">
    <source>
        <dbReference type="ARBA" id="ARBA00022656"/>
    </source>
</evidence>
<feature type="non-terminal residue" evidence="6">
    <location>
        <position position="1"/>
    </location>
</feature>
<sequence length="59" mass="6258">MFLLVVLATAVVSFTSNRASDGRNAAAKAFDRITLTARQGCCAYPICAADHPELCGGRR</sequence>
<name>R4ILB5_CONEA</name>
<evidence type="ECO:0000256" key="5">
    <source>
        <dbReference type="SAM" id="SignalP"/>
    </source>
</evidence>
<dbReference type="GO" id="GO:0005576">
    <property type="term" value="C:extracellular region"/>
    <property type="evidence" value="ECO:0007669"/>
    <property type="project" value="UniProtKB-SubCell"/>
</dbReference>
<dbReference type="InterPro" id="IPR009958">
    <property type="entry name" value="Conotoxin_a-typ"/>
</dbReference>
<reference evidence="6" key="1">
    <citation type="journal article" date="2015" name="Proc. R. Soc. B">
        <title>Effects of geographical heterogeneity in species interactions on the evolution of venom genes.</title>
        <authorList>
            <person name="Chang D."/>
            <person name="Olenzek A.M."/>
            <person name="Duda T.F.Jr."/>
        </authorList>
    </citation>
    <scope>NUCLEOTIDE SEQUENCE</scope>
    <source>
        <strain evidence="6">EA13</strain>
    </source>
</reference>
<keyword evidence="3" id="KW-0964">Secreted</keyword>